<dbReference type="Pfam" id="PF04519">
    <property type="entry name" value="Bactofilin"/>
    <property type="match status" value="1"/>
</dbReference>
<sequence length="186" mass="19062">MGGGDVVFILSVVALIILILDGKRRIKKRALALQPAAVEPTQDRAALPHESTSLPNQTDNQINPPVPALPVAALAHVLPTQSGSRIGPSLLIKGKVNSGESLAIHGTIEGSVTAKEHGVTVAASGRVSQSIEARVISVAGSVTGRLIATDQAILLASARVNGSVDAKRLKCESGAWLKVAVGATSH</sequence>
<evidence type="ECO:0000256" key="1">
    <source>
        <dbReference type="ARBA" id="ARBA00044755"/>
    </source>
</evidence>
<keyword evidence="3" id="KW-1133">Transmembrane helix</keyword>
<reference evidence="5" key="1">
    <citation type="journal article" date="2019" name="Int. J. Syst. Evol. Microbiol.">
        <title>The Global Catalogue of Microorganisms (GCM) 10K type strain sequencing project: providing services to taxonomists for standard genome sequencing and annotation.</title>
        <authorList>
            <consortium name="The Broad Institute Genomics Platform"/>
            <consortium name="The Broad Institute Genome Sequencing Center for Infectious Disease"/>
            <person name="Wu L."/>
            <person name="Ma J."/>
        </authorList>
    </citation>
    <scope>NUCLEOTIDE SEQUENCE [LARGE SCALE GENOMIC DNA]</scope>
    <source>
        <strain evidence="5">KCTC 12847</strain>
    </source>
</reference>
<dbReference type="Proteomes" id="UP001595640">
    <property type="component" value="Unassembled WGS sequence"/>
</dbReference>
<dbReference type="EMBL" id="JBHRUH010000031">
    <property type="protein sequence ID" value="MFC3293729.1"/>
    <property type="molecule type" value="Genomic_DNA"/>
</dbReference>
<gene>
    <name evidence="4" type="ORF">ACFOEI_16895</name>
</gene>
<feature type="region of interest" description="Disordered" evidence="2">
    <location>
        <begin position="38"/>
        <end position="59"/>
    </location>
</feature>
<keyword evidence="3" id="KW-0472">Membrane</keyword>
<protein>
    <submittedName>
        <fullName evidence="4">Polymer-forming cytoskeletal protein</fullName>
    </submittedName>
</protein>
<keyword evidence="5" id="KW-1185">Reference proteome</keyword>
<dbReference type="PANTHER" id="PTHR35024:SF4">
    <property type="entry name" value="POLYMER-FORMING CYTOSKELETAL PROTEIN"/>
    <property type="match status" value="1"/>
</dbReference>
<name>A0ABV7M4Z7_9GAMM</name>
<accession>A0ABV7M4Z7</accession>
<evidence type="ECO:0000313" key="5">
    <source>
        <dbReference type="Proteomes" id="UP001595640"/>
    </source>
</evidence>
<feature type="transmembrane region" description="Helical" evidence="3">
    <location>
        <begin position="6"/>
        <end position="22"/>
    </location>
</feature>
<proteinExistence type="inferred from homology"/>
<organism evidence="4 5">
    <name type="scientific">Modicisalibacter luteus</name>
    <dbReference type="NCBI Taxonomy" id="453962"/>
    <lineage>
        <taxon>Bacteria</taxon>
        <taxon>Pseudomonadati</taxon>
        <taxon>Pseudomonadota</taxon>
        <taxon>Gammaproteobacteria</taxon>
        <taxon>Oceanospirillales</taxon>
        <taxon>Halomonadaceae</taxon>
        <taxon>Modicisalibacter</taxon>
    </lineage>
</organism>
<comment type="similarity">
    <text evidence="1">Belongs to the bactofilin family.</text>
</comment>
<evidence type="ECO:0000313" key="4">
    <source>
        <dbReference type="EMBL" id="MFC3293729.1"/>
    </source>
</evidence>
<evidence type="ECO:0000256" key="3">
    <source>
        <dbReference type="SAM" id="Phobius"/>
    </source>
</evidence>
<dbReference type="PANTHER" id="PTHR35024">
    <property type="entry name" value="HYPOTHETICAL CYTOSOLIC PROTEIN"/>
    <property type="match status" value="1"/>
</dbReference>
<comment type="caution">
    <text evidence="4">The sequence shown here is derived from an EMBL/GenBank/DDBJ whole genome shotgun (WGS) entry which is preliminary data.</text>
</comment>
<keyword evidence="3" id="KW-0812">Transmembrane</keyword>
<dbReference type="RefSeq" id="WP_019018739.1">
    <property type="nucleotide sequence ID" value="NZ_BMXD01000001.1"/>
</dbReference>
<feature type="compositionally biased region" description="Polar residues" evidence="2">
    <location>
        <begin position="50"/>
        <end position="59"/>
    </location>
</feature>
<evidence type="ECO:0000256" key="2">
    <source>
        <dbReference type="SAM" id="MobiDB-lite"/>
    </source>
</evidence>
<dbReference type="InterPro" id="IPR007607">
    <property type="entry name" value="BacA/B"/>
</dbReference>